<keyword evidence="1" id="KW-0472">Membrane</keyword>
<dbReference type="OrthoDB" id="2013972at2759"/>
<comment type="caution">
    <text evidence="2">The sequence shown here is derived from an EMBL/GenBank/DDBJ whole genome shotgun (WGS) entry which is preliminary data.</text>
</comment>
<dbReference type="GO" id="GO:0008168">
    <property type="term" value="F:methyltransferase activity"/>
    <property type="evidence" value="ECO:0007669"/>
    <property type="project" value="UniProtKB-KW"/>
</dbReference>
<keyword evidence="2" id="KW-0808">Transferase</keyword>
<proteinExistence type="predicted"/>
<name>A0A9Q0U9V9_SALPP</name>
<protein>
    <submittedName>
        <fullName evidence="2">METHYLTRANSFERASE PMT2-RELATED</fullName>
    </submittedName>
</protein>
<keyword evidence="2" id="KW-0489">Methyltransferase</keyword>
<gene>
    <name evidence="2" type="ORF">OIU79_004273</name>
</gene>
<dbReference type="GO" id="GO:0032259">
    <property type="term" value="P:methylation"/>
    <property type="evidence" value="ECO:0007669"/>
    <property type="project" value="UniProtKB-KW"/>
</dbReference>
<sequence length="115" mass="12639">MALKSNSADGRTRSSIQIFIVVGLCGFFYILGAWQRSGFGKADNLAMEITKSTGDCNIIPNLSFETHHGGDAGSTDNSDSKPKTFQPCHSRGCQFGRIPLEQECHRHVICSKRFT</sequence>
<evidence type="ECO:0000313" key="2">
    <source>
        <dbReference type="EMBL" id="KAJ6726077.1"/>
    </source>
</evidence>
<reference evidence="2" key="2">
    <citation type="journal article" date="2023" name="Int. J. Mol. Sci.">
        <title>De Novo Assembly and Annotation of 11 Diverse Shrub Willow (Salix) Genomes Reveals Novel Gene Organization in Sex-Linked Regions.</title>
        <authorList>
            <person name="Hyden B."/>
            <person name="Feng K."/>
            <person name="Yates T.B."/>
            <person name="Jawdy S."/>
            <person name="Cereghino C."/>
            <person name="Smart L.B."/>
            <person name="Muchero W."/>
        </authorList>
    </citation>
    <scope>NUCLEOTIDE SEQUENCE</scope>
    <source>
        <tissue evidence="2">Shoot tip</tissue>
    </source>
</reference>
<keyword evidence="1" id="KW-0812">Transmembrane</keyword>
<dbReference type="Proteomes" id="UP001151532">
    <property type="component" value="Chromosome 8"/>
</dbReference>
<evidence type="ECO:0000256" key="1">
    <source>
        <dbReference type="SAM" id="Phobius"/>
    </source>
</evidence>
<organism evidence="2 3">
    <name type="scientific">Salix purpurea</name>
    <name type="common">Purple osier willow</name>
    <dbReference type="NCBI Taxonomy" id="77065"/>
    <lineage>
        <taxon>Eukaryota</taxon>
        <taxon>Viridiplantae</taxon>
        <taxon>Streptophyta</taxon>
        <taxon>Embryophyta</taxon>
        <taxon>Tracheophyta</taxon>
        <taxon>Spermatophyta</taxon>
        <taxon>Magnoliopsida</taxon>
        <taxon>eudicotyledons</taxon>
        <taxon>Gunneridae</taxon>
        <taxon>Pentapetalae</taxon>
        <taxon>rosids</taxon>
        <taxon>fabids</taxon>
        <taxon>Malpighiales</taxon>
        <taxon>Salicaceae</taxon>
        <taxon>Saliceae</taxon>
        <taxon>Salix</taxon>
    </lineage>
</organism>
<accession>A0A9Q0U9V9</accession>
<evidence type="ECO:0000313" key="3">
    <source>
        <dbReference type="Proteomes" id="UP001151532"/>
    </source>
</evidence>
<keyword evidence="3" id="KW-1185">Reference proteome</keyword>
<feature type="transmembrane region" description="Helical" evidence="1">
    <location>
        <begin position="16"/>
        <end position="34"/>
    </location>
</feature>
<dbReference type="AlphaFoldDB" id="A0A9Q0U9V9"/>
<keyword evidence="1" id="KW-1133">Transmembrane helix</keyword>
<reference evidence="2" key="1">
    <citation type="submission" date="2022-11" db="EMBL/GenBank/DDBJ databases">
        <authorList>
            <person name="Hyden B.L."/>
            <person name="Feng K."/>
            <person name="Yates T."/>
            <person name="Jawdy S."/>
            <person name="Smart L.B."/>
            <person name="Muchero W."/>
        </authorList>
    </citation>
    <scope>NUCLEOTIDE SEQUENCE</scope>
    <source>
        <tissue evidence="2">Shoot tip</tissue>
    </source>
</reference>
<dbReference type="EMBL" id="JAPFFK010000013">
    <property type="protein sequence ID" value="KAJ6726077.1"/>
    <property type="molecule type" value="Genomic_DNA"/>
</dbReference>